<feature type="transmembrane region" description="Helical" evidence="1">
    <location>
        <begin position="34"/>
        <end position="57"/>
    </location>
</feature>
<dbReference type="Pfam" id="PF14023">
    <property type="entry name" value="Bestrophin-like"/>
    <property type="match status" value="1"/>
</dbReference>
<dbReference type="Proteomes" id="UP001499863">
    <property type="component" value="Unassembled WGS sequence"/>
</dbReference>
<accession>A0ABN1Y5Z9</accession>
<feature type="transmembrane region" description="Helical" evidence="1">
    <location>
        <begin position="196"/>
        <end position="215"/>
    </location>
</feature>
<keyword evidence="1" id="KW-1133">Transmembrane helix</keyword>
<evidence type="ECO:0000313" key="3">
    <source>
        <dbReference type="Proteomes" id="UP001499863"/>
    </source>
</evidence>
<sequence length="244" mass="26972">MVGSLAIAAAVLILLPHFVPTTTRKQHNDVTAAIFAMVGVLYAVLLAFVVIVVWEAADDARATTFREADQLAGLYWTSRQFDSPAGVELTDLTLQYAHTVIGDEWRLMADHRTDPNTTGLVYRIRDTTNTLQPADSRQQAHFENALKHVEGLASERRARLTQVQDAVPPLLWVPLIAGAVLTVGFTFVFGISSIRLHLAMVLTMTAMICVVLIVIKEMNYPFDGVNAVEPDAFQVFLNRLPTTR</sequence>
<gene>
    <name evidence="2" type="ORF">GCM10009639_37730</name>
</gene>
<keyword evidence="1" id="KW-0472">Membrane</keyword>
<name>A0ABN1Y5Z9_9ACTN</name>
<reference evidence="2 3" key="1">
    <citation type="journal article" date="2019" name="Int. J. Syst. Evol. Microbiol.">
        <title>The Global Catalogue of Microorganisms (GCM) 10K type strain sequencing project: providing services to taxonomists for standard genome sequencing and annotation.</title>
        <authorList>
            <consortium name="The Broad Institute Genomics Platform"/>
            <consortium name="The Broad Institute Genome Sequencing Center for Infectious Disease"/>
            <person name="Wu L."/>
            <person name="Ma J."/>
        </authorList>
    </citation>
    <scope>NUCLEOTIDE SEQUENCE [LARGE SCALE GENOMIC DNA]</scope>
    <source>
        <strain evidence="2 3">JCM 12393</strain>
    </source>
</reference>
<evidence type="ECO:0000256" key="1">
    <source>
        <dbReference type="SAM" id="Phobius"/>
    </source>
</evidence>
<keyword evidence="3" id="KW-1185">Reference proteome</keyword>
<comment type="caution">
    <text evidence="2">The sequence shown here is derived from an EMBL/GenBank/DDBJ whole genome shotgun (WGS) entry which is preliminary data.</text>
</comment>
<organism evidence="2 3">
    <name type="scientific">Kitasatospora putterlickiae</name>
    <dbReference type="NCBI Taxonomy" id="221725"/>
    <lineage>
        <taxon>Bacteria</taxon>
        <taxon>Bacillati</taxon>
        <taxon>Actinomycetota</taxon>
        <taxon>Actinomycetes</taxon>
        <taxon>Kitasatosporales</taxon>
        <taxon>Streptomycetaceae</taxon>
        <taxon>Kitasatospora</taxon>
    </lineage>
</organism>
<keyword evidence="1" id="KW-0812">Transmembrane</keyword>
<dbReference type="EMBL" id="BAAAKJ010000206">
    <property type="protein sequence ID" value="GAA1398808.1"/>
    <property type="molecule type" value="Genomic_DNA"/>
</dbReference>
<evidence type="ECO:0000313" key="2">
    <source>
        <dbReference type="EMBL" id="GAA1398808.1"/>
    </source>
</evidence>
<protein>
    <submittedName>
        <fullName evidence="2">DUF4239 domain-containing protein</fullName>
    </submittedName>
</protein>
<feature type="transmembrane region" description="Helical" evidence="1">
    <location>
        <begin position="166"/>
        <end position="190"/>
    </location>
</feature>
<dbReference type="InterPro" id="IPR025333">
    <property type="entry name" value="DUF4239"/>
</dbReference>
<proteinExistence type="predicted"/>